<feature type="domain" description="Flagellar basal body rod protein N-terminal" evidence="6">
    <location>
        <begin position="8"/>
        <end position="36"/>
    </location>
</feature>
<dbReference type="GO" id="GO:0071978">
    <property type="term" value="P:bacterial-type flagellum-dependent swarming motility"/>
    <property type="evidence" value="ECO:0007669"/>
    <property type="project" value="TreeGrafter"/>
</dbReference>
<dbReference type="SUPFAM" id="SSF117143">
    <property type="entry name" value="Flagellar hook protein flgE"/>
    <property type="match status" value="1"/>
</dbReference>
<feature type="domain" description="Flagellar hook protein FlgE/F/G-like D1" evidence="9">
    <location>
        <begin position="89"/>
        <end position="128"/>
    </location>
</feature>
<evidence type="ECO:0000259" key="9">
    <source>
        <dbReference type="Pfam" id="PF22692"/>
    </source>
</evidence>
<keyword evidence="11" id="KW-1185">Reference proteome</keyword>
<dbReference type="GO" id="GO:0044780">
    <property type="term" value="P:bacterial-type flagellum assembly"/>
    <property type="evidence" value="ECO:0007669"/>
    <property type="project" value="InterPro"/>
</dbReference>
<dbReference type="NCBIfam" id="TIGR03506">
    <property type="entry name" value="FlgEFG_subfam"/>
    <property type="match status" value="1"/>
</dbReference>
<dbReference type="Gene3D" id="2.60.98.20">
    <property type="entry name" value="Flagellar hook protein FlgE"/>
    <property type="match status" value="1"/>
</dbReference>
<dbReference type="Pfam" id="PF07559">
    <property type="entry name" value="FlgE_D2"/>
    <property type="match status" value="1"/>
</dbReference>
<keyword evidence="10" id="KW-0966">Cell projection</keyword>
<evidence type="ECO:0000256" key="3">
    <source>
        <dbReference type="ARBA" id="ARBA00019015"/>
    </source>
</evidence>
<keyword evidence="10" id="KW-0282">Flagellum</keyword>
<dbReference type="PRINTS" id="PR01005">
    <property type="entry name" value="FLGHOOKAP1"/>
</dbReference>
<evidence type="ECO:0000259" key="7">
    <source>
        <dbReference type="Pfam" id="PF06429"/>
    </source>
</evidence>
<dbReference type="GO" id="GO:0005829">
    <property type="term" value="C:cytosol"/>
    <property type="evidence" value="ECO:0007669"/>
    <property type="project" value="TreeGrafter"/>
</dbReference>
<dbReference type="InterPro" id="IPR037058">
    <property type="entry name" value="Falgellar_hook_FlgE_sf"/>
</dbReference>
<feature type="domain" description="Flagellar basal-body/hook protein C-terminal" evidence="7">
    <location>
        <begin position="363"/>
        <end position="408"/>
    </location>
</feature>
<name>A0A2T5MDF9_9GAMM</name>
<evidence type="ECO:0000256" key="2">
    <source>
        <dbReference type="ARBA" id="ARBA00009677"/>
    </source>
</evidence>
<comment type="subcellular location">
    <subcellularLocation>
        <location evidence="1 5">Bacterial flagellum basal body</location>
    </subcellularLocation>
</comment>
<reference evidence="10 11" key="1">
    <citation type="submission" date="2018-04" db="EMBL/GenBank/DDBJ databases">
        <title>Novel species isolated from glacier.</title>
        <authorList>
            <person name="Liu Q."/>
            <person name="Xin Y.-H."/>
        </authorList>
    </citation>
    <scope>NUCLEOTIDE SEQUENCE [LARGE SCALE GENOMIC DNA]</scope>
    <source>
        <strain evidence="10 11">GT1R17</strain>
    </source>
</reference>
<evidence type="ECO:0000256" key="5">
    <source>
        <dbReference type="RuleBase" id="RU362116"/>
    </source>
</evidence>
<dbReference type="InterPro" id="IPR020013">
    <property type="entry name" value="Flagellar_FlgE/F/G"/>
</dbReference>
<dbReference type="GO" id="GO:0009425">
    <property type="term" value="C:bacterial-type flagellum basal body"/>
    <property type="evidence" value="ECO:0007669"/>
    <property type="project" value="UniProtKB-SubCell"/>
</dbReference>
<dbReference type="InterPro" id="IPR010930">
    <property type="entry name" value="Flg_bb/hook_C_dom"/>
</dbReference>
<dbReference type="NCBIfam" id="NF004238">
    <property type="entry name" value="PRK05682.1-1"/>
    <property type="match status" value="1"/>
</dbReference>
<accession>A0A2T5MDF9</accession>
<dbReference type="InterPro" id="IPR011491">
    <property type="entry name" value="FlgE_D2"/>
</dbReference>
<sequence>MSLGSFGTALSGLSAAQANLNTTANNIANANTVGFKESSVNFGDIYQSSLYGSNGTQSGTGVTVTRLAQDFSQGTIASSNSSLDMALNNGAGFFTMSNNGSLSYTRAGSFTTDNSGYVVNGTGERLQVFSALPNGGFNTGGLSDLQLTTADNPPAATSSVDVELNLPSGATAPATATFSPTDATSYNQTTSVTVYDSLGAAHSANLYFVAGATANDWTMHTSIDGVAQAGSTALQYSSNGALITPAGGNVTLPGYTPGNGASAMNMTLDLSKTTQFGSQFAVSALNQDGYTTGKLTGIAVDSTGVVQARYSNGQSKALGQIALTTFANPQGLQQLGNASWAETFGSGQALRGVAGATNFGQVQSKALESSNVDLTTQLVNMITAQRSYQANAQMIQTADQITQTIINIR</sequence>
<evidence type="ECO:0000259" key="8">
    <source>
        <dbReference type="Pfam" id="PF07559"/>
    </source>
</evidence>
<dbReference type="Pfam" id="PF22692">
    <property type="entry name" value="LlgE_F_G_D1"/>
    <property type="match status" value="1"/>
</dbReference>
<dbReference type="InterPro" id="IPR053967">
    <property type="entry name" value="LlgE_F_G-like_D1"/>
</dbReference>
<evidence type="ECO:0000313" key="10">
    <source>
        <dbReference type="EMBL" id="PTU30604.1"/>
    </source>
</evidence>
<feature type="domain" description="Flagellar hook protein FlgE D2" evidence="8">
    <location>
        <begin position="165"/>
        <end position="290"/>
    </location>
</feature>
<keyword evidence="10" id="KW-0969">Cilium</keyword>
<protein>
    <recommendedName>
        <fullName evidence="3 5">Flagellar hook protein FlgE</fullName>
    </recommendedName>
</protein>
<dbReference type="PROSITE" id="PS00588">
    <property type="entry name" value="FLAGELLA_BB_ROD"/>
    <property type="match status" value="1"/>
</dbReference>
<dbReference type="InterPro" id="IPR002371">
    <property type="entry name" value="FlgK"/>
</dbReference>
<proteinExistence type="inferred from homology"/>
<comment type="function">
    <text evidence="5">A flexible structure which links the flagellar filament to the drive apparatus in the basal body.</text>
</comment>
<evidence type="ECO:0000256" key="1">
    <source>
        <dbReference type="ARBA" id="ARBA00004117"/>
    </source>
</evidence>
<dbReference type="EMBL" id="QANS01000005">
    <property type="protein sequence ID" value="PTU30604.1"/>
    <property type="molecule type" value="Genomic_DNA"/>
</dbReference>
<evidence type="ECO:0000256" key="4">
    <source>
        <dbReference type="ARBA" id="ARBA00023143"/>
    </source>
</evidence>
<evidence type="ECO:0000259" key="6">
    <source>
        <dbReference type="Pfam" id="PF00460"/>
    </source>
</evidence>
<keyword evidence="4 5" id="KW-0975">Bacterial flagellum</keyword>
<dbReference type="PANTHER" id="PTHR30435">
    <property type="entry name" value="FLAGELLAR PROTEIN"/>
    <property type="match status" value="1"/>
</dbReference>
<evidence type="ECO:0000313" key="11">
    <source>
        <dbReference type="Proteomes" id="UP000244248"/>
    </source>
</evidence>
<dbReference type="GO" id="GO:0009424">
    <property type="term" value="C:bacterial-type flagellum hook"/>
    <property type="evidence" value="ECO:0007669"/>
    <property type="project" value="InterPro"/>
</dbReference>
<dbReference type="GO" id="GO:0005198">
    <property type="term" value="F:structural molecule activity"/>
    <property type="evidence" value="ECO:0007669"/>
    <property type="project" value="InterPro"/>
</dbReference>
<dbReference type="PANTHER" id="PTHR30435:SF1">
    <property type="entry name" value="FLAGELLAR HOOK PROTEIN FLGE"/>
    <property type="match status" value="1"/>
</dbReference>
<dbReference type="Pfam" id="PF06429">
    <property type="entry name" value="Flg_bbr_C"/>
    <property type="match status" value="1"/>
</dbReference>
<dbReference type="Proteomes" id="UP000244248">
    <property type="component" value="Unassembled WGS sequence"/>
</dbReference>
<dbReference type="InterPro" id="IPR001444">
    <property type="entry name" value="Flag_bb_rod_N"/>
</dbReference>
<dbReference type="OrthoDB" id="8578401at2"/>
<dbReference type="InterPro" id="IPR037925">
    <property type="entry name" value="FlgE/F/G-like"/>
</dbReference>
<organism evidence="10 11">
    <name type="scientific">Stenotrophobium rhamnosiphilum</name>
    <dbReference type="NCBI Taxonomy" id="2029166"/>
    <lineage>
        <taxon>Bacteria</taxon>
        <taxon>Pseudomonadati</taxon>
        <taxon>Pseudomonadota</taxon>
        <taxon>Gammaproteobacteria</taxon>
        <taxon>Nevskiales</taxon>
        <taxon>Nevskiaceae</taxon>
        <taxon>Stenotrophobium</taxon>
    </lineage>
</organism>
<dbReference type="RefSeq" id="WP_107940976.1">
    <property type="nucleotide sequence ID" value="NZ_QANS01000005.1"/>
</dbReference>
<gene>
    <name evidence="10" type="ORF">CJD38_13955</name>
</gene>
<dbReference type="AlphaFoldDB" id="A0A2T5MDF9"/>
<comment type="similarity">
    <text evidence="2 5">Belongs to the flagella basal body rod proteins family.</text>
</comment>
<comment type="caution">
    <text evidence="10">The sequence shown here is derived from an EMBL/GenBank/DDBJ whole genome shotgun (WGS) entry which is preliminary data.</text>
</comment>
<dbReference type="InterPro" id="IPR019776">
    <property type="entry name" value="Flagellar_basal_body_rod_CS"/>
</dbReference>
<dbReference type="Pfam" id="PF00460">
    <property type="entry name" value="Flg_bb_rod"/>
    <property type="match status" value="1"/>
</dbReference>